<dbReference type="NCBIfam" id="TIGR04283">
    <property type="entry name" value="glyco_like_mftF"/>
    <property type="match status" value="1"/>
</dbReference>
<dbReference type="CDD" id="cd02522">
    <property type="entry name" value="GT_2_like_a"/>
    <property type="match status" value="1"/>
</dbReference>
<comment type="caution">
    <text evidence="7">The sequence shown here is derived from an EMBL/GenBank/DDBJ whole genome shotgun (WGS) entry which is preliminary data.</text>
</comment>
<accession>A0ABV8QII5</accession>
<keyword evidence="3" id="KW-0328">Glycosyltransferase</keyword>
<evidence type="ECO:0000256" key="2">
    <source>
        <dbReference type="ARBA" id="ARBA00022475"/>
    </source>
</evidence>
<evidence type="ECO:0000256" key="4">
    <source>
        <dbReference type="ARBA" id="ARBA00022679"/>
    </source>
</evidence>
<dbReference type="PANTHER" id="PTHR43646">
    <property type="entry name" value="GLYCOSYLTRANSFERASE"/>
    <property type="match status" value="1"/>
</dbReference>
<dbReference type="InterPro" id="IPR001173">
    <property type="entry name" value="Glyco_trans_2-like"/>
</dbReference>
<gene>
    <name evidence="7" type="ORF">ACFOZ5_14315</name>
</gene>
<keyword evidence="8" id="KW-1185">Reference proteome</keyword>
<evidence type="ECO:0000256" key="3">
    <source>
        <dbReference type="ARBA" id="ARBA00022676"/>
    </source>
</evidence>
<keyword evidence="5" id="KW-0472">Membrane</keyword>
<organism evidence="7 8">
    <name type="scientific">Marinobacter lacisalsi</name>
    <dbReference type="NCBI Taxonomy" id="475979"/>
    <lineage>
        <taxon>Bacteria</taxon>
        <taxon>Pseudomonadati</taxon>
        <taxon>Pseudomonadota</taxon>
        <taxon>Gammaproteobacteria</taxon>
        <taxon>Pseudomonadales</taxon>
        <taxon>Marinobacteraceae</taxon>
        <taxon>Marinobacter</taxon>
    </lineage>
</organism>
<protein>
    <submittedName>
        <fullName evidence="7">TIGR04283 family arsenosugar biosynthesis glycosyltransferase</fullName>
    </submittedName>
</protein>
<comment type="subcellular location">
    <subcellularLocation>
        <location evidence="1">Cell membrane</location>
    </subcellularLocation>
</comment>
<dbReference type="Gene3D" id="3.90.550.10">
    <property type="entry name" value="Spore Coat Polysaccharide Biosynthesis Protein SpsA, Chain A"/>
    <property type="match status" value="1"/>
</dbReference>
<evidence type="ECO:0000259" key="6">
    <source>
        <dbReference type="Pfam" id="PF00535"/>
    </source>
</evidence>
<evidence type="ECO:0000256" key="5">
    <source>
        <dbReference type="ARBA" id="ARBA00023136"/>
    </source>
</evidence>
<keyword evidence="4" id="KW-0808">Transferase</keyword>
<feature type="domain" description="Glycosyltransferase 2-like" evidence="6">
    <location>
        <begin position="8"/>
        <end position="154"/>
    </location>
</feature>
<dbReference type="Proteomes" id="UP001595798">
    <property type="component" value="Unassembled WGS sequence"/>
</dbReference>
<keyword evidence="2" id="KW-1003">Cell membrane</keyword>
<dbReference type="RefSeq" id="WP_379888482.1">
    <property type="nucleotide sequence ID" value="NZ_JBHSDI010000051.1"/>
</dbReference>
<dbReference type="EMBL" id="JBHSDI010000051">
    <property type="protein sequence ID" value="MFC4260195.1"/>
    <property type="molecule type" value="Genomic_DNA"/>
</dbReference>
<dbReference type="SUPFAM" id="SSF53448">
    <property type="entry name" value="Nucleotide-diphospho-sugar transferases"/>
    <property type="match status" value="1"/>
</dbReference>
<dbReference type="PANTHER" id="PTHR43646:SF2">
    <property type="entry name" value="GLYCOSYLTRANSFERASE 2-LIKE DOMAIN-CONTAINING PROTEIN"/>
    <property type="match status" value="1"/>
</dbReference>
<dbReference type="InterPro" id="IPR026461">
    <property type="entry name" value="Trfase_2_rSAM/seldom_assoc"/>
</dbReference>
<dbReference type="Pfam" id="PF00535">
    <property type="entry name" value="Glycos_transf_2"/>
    <property type="match status" value="1"/>
</dbReference>
<reference evidence="8" key="1">
    <citation type="journal article" date="2019" name="Int. J. Syst. Evol. Microbiol.">
        <title>The Global Catalogue of Microorganisms (GCM) 10K type strain sequencing project: providing services to taxonomists for standard genome sequencing and annotation.</title>
        <authorList>
            <consortium name="The Broad Institute Genomics Platform"/>
            <consortium name="The Broad Institute Genome Sequencing Center for Infectious Disease"/>
            <person name="Wu L."/>
            <person name="Ma J."/>
        </authorList>
    </citation>
    <scope>NUCLEOTIDE SEQUENCE [LARGE SCALE GENOMIC DNA]</scope>
    <source>
        <strain evidence="8">CECT 7297</strain>
    </source>
</reference>
<sequence>MPRSTAVSIIVPVLNESASIVPSLERLSAMRDAGAEVILVDGGSDDDTVALATPWCDRVVSSERGRALQMNRGAAEASGEVLLFLHADTVLPERADQALETFLASDSAWGRFDVRLSGSRPLFRLIAFMMNQRSRLTGIATGDQAIFVRRSLFEDLGGYRELPLMEDVALCRRLRQVSRPFCIRLPVVTDSRRWEQLGPWRTIALMWRLRWRYWRGADPVELARAYRADVRGPAVTNMNKENGER</sequence>
<evidence type="ECO:0000313" key="8">
    <source>
        <dbReference type="Proteomes" id="UP001595798"/>
    </source>
</evidence>
<evidence type="ECO:0000313" key="7">
    <source>
        <dbReference type="EMBL" id="MFC4260195.1"/>
    </source>
</evidence>
<evidence type="ECO:0000256" key="1">
    <source>
        <dbReference type="ARBA" id="ARBA00004236"/>
    </source>
</evidence>
<dbReference type="InterPro" id="IPR029044">
    <property type="entry name" value="Nucleotide-diphossugar_trans"/>
</dbReference>
<proteinExistence type="predicted"/>
<name>A0ABV8QII5_9GAMM</name>